<name>A0ABN9Z4I0_PIPNA</name>
<organism evidence="1 2">
    <name type="scientific">Pipistrellus nathusii</name>
    <name type="common">Nathusius' pipistrelle</name>
    <dbReference type="NCBI Taxonomy" id="59473"/>
    <lineage>
        <taxon>Eukaryota</taxon>
        <taxon>Metazoa</taxon>
        <taxon>Chordata</taxon>
        <taxon>Craniata</taxon>
        <taxon>Vertebrata</taxon>
        <taxon>Euteleostomi</taxon>
        <taxon>Mammalia</taxon>
        <taxon>Eutheria</taxon>
        <taxon>Laurasiatheria</taxon>
        <taxon>Chiroptera</taxon>
        <taxon>Yangochiroptera</taxon>
        <taxon>Vespertilionidae</taxon>
        <taxon>Pipistrellus</taxon>
    </lineage>
</organism>
<evidence type="ECO:0000313" key="2">
    <source>
        <dbReference type="Proteomes" id="UP001314169"/>
    </source>
</evidence>
<evidence type="ECO:0000313" key="1">
    <source>
        <dbReference type="EMBL" id="CAK6433250.1"/>
    </source>
</evidence>
<proteinExistence type="predicted"/>
<sequence length="124" mass="14574">MLLPQPCPSESNQQIAIWLPTPSSLDTNRLWLEMRGRQWLVNWFTFCSLNFSRVVVLPDHSMTLLGIGYLSIAIHKITFRKCLVFKCSLLYELPIRIDWQQWDVQEKMPLDHSHPHPLCLPESM</sequence>
<dbReference type="Proteomes" id="UP001314169">
    <property type="component" value="Chromosome 1"/>
</dbReference>
<protein>
    <submittedName>
        <fullName evidence="1">Uncharacterized protein</fullName>
    </submittedName>
</protein>
<reference evidence="1" key="1">
    <citation type="submission" date="2023-12" db="EMBL/GenBank/DDBJ databases">
        <authorList>
            <person name="Brown T."/>
        </authorList>
    </citation>
    <scope>NUCLEOTIDE SEQUENCE</scope>
</reference>
<accession>A0ABN9Z4I0</accession>
<gene>
    <name evidence="1" type="ORF">MPIPNATIZW_LOCUS1556</name>
</gene>
<keyword evidence="2" id="KW-1185">Reference proteome</keyword>
<dbReference type="EMBL" id="OY882858">
    <property type="protein sequence ID" value="CAK6433250.1"/>
    <property type="molecule type" value="Genomic_DNA"/>
</dbReference>